<proteinExistence type="predicted"/>
<gene>
    <name evidence="1" type="ORF">BV22DRAFT_601514</name>
</gene>
<name>A0ACB8BBT8_9AGAM</name>
<accession>A0ACB8BBT8</accession>
<dbReference type="EMBL" id="MU266460">
    <property type="protein sequence ID" value="KAH7923170.1"/>
    <property type="molecule type" value="Genomic_DNA"/>
</dbReference>
<sequence length="440" mass="46404">MSTVLKTSALEQRPIELAVVSSHNPEPDAASENTIVVPVVDDVPDGGYGWVVVSACSLITSFFVGLTYSWGVMQAGLSKQKLAPDSTLAFIGSTTISFVAFGAVVNTHVIRFMGTRNAALLGCFLLGFGQILSGWSARSVGGLFVTNGIIMGFGCSICFLACGTLPAQWFKRRRGMANGLIFAGGGVGGCVWSVLMQSLLDKVGIEWTFRILGFITLVVTMPAAMLLKERTRRTTASIDWSLFKDPKFLLLFFGSGIATFPLLVPPFFIPLYASSLGLSSSLGSLLLALFNLSSAFGRVGFGALCDVLGPLSSLAIALVVSALSLLAIWPVSTALAPFIVFIVINGLGNGGFFSTMPSVVGHVYGPRISIAFAMVVSSWAVGYIMGAPVAGYILERYGGSEAGRAAFRPAMYYAGSMSLGSASFVLGVRHLTSKQFFAFA</sequence>
<evidence type="ECO:0000313" key="1">
    <source>
        <dbReference type="EMBL" id="KAH7923170.1"/>
    </source>
</evidence>
<organism evidence="1 2">
    <name type="scientific">Leucogyrophana mollusca</name>
    <dbReference type="NCBI Taxonomy" id="85980"/>
    <lineage>
        <taxon>Eukaryota</taxon>
        <taxon>Fungi</taxon>
        <taxon>Dikarya</taxon>
        <taxon>Basidiomycota</taxon>
        <taxon>Agaricomycotina</taxon>
        <taxon>Agaricomycetes</taxon>
        <taxon>Agaricomycetidae</taxon>
        <taxon>Boletales</taxon>
        <taxon>Boletales incertae sedis</taxon>
        <taxon>Leucogyrophana</taxon>
    </lineage>
</organism>
<keyword evidence="2" id="KW-1185">Reference proteome</keyword>
<reference evidence="1" key="1">
    <citation type="journal article" date="2021" name="New Phytol.">
        <title>Evolutionary innovations through gain and loss of genes in the ectomycorrhizal Boletales.</title>
        <authorList>
            <person name="Wu G."/>
            <person name="Miyauchi S."/>
            <person name="Morin E."/>
            <person name="Kuo A."/>
            <person name="Drula E."/>
            <person name="Varga T."/>
            <person name="Kohler A."/>
            <person name="Feng B."/>
            <person name="Cao Y."/>
            <person name="Lipzen A."/>
            <person name="Daum C."/>
            <person name="Hundley H."/>
            <person name="Pangilinan J."/>
            <person name="Johnson J."/>
            <person name="Barry K."/>
            <person name="LaButti K."/>
            <person name="Ng V."/>
            <person name="Ahrendt S."/>
            <person name="Min B."/>
            <person name="Choi I.G."/>
            <person name="Park H."/>
            <person name="Plett J.M."/>
            <person name="Magnuson J."/>
            <person name="Spatafora J.W."/>
            <person name="Nagy L.G."/>
            <person name="Henrissat B."/>
            <person name="Grigoriev I.V."/>
            <person name="Yang Z.L."/>
            <person name="Xu J."/>
            <person name="Martin F.M."/>
        </authorList>
    </citation>
    <scope>NUCLEOTIDE SEQUENCE</scope>
    <source>
        <strain evidence="1">KUC20120723A-06</strain>
    </source>
</reference>
<comment type="caution">
    <text evidence="1">The sequence shown here is derived from an EMBL/GenBank/DDBJ whole genome shotgun (WGS) entry which is preliminary data.</text>
</comment>
<dbReference type="Proteomes" id="UP000790709">
    <property type="component" value="Unassembled WGS sequence"/>
</dbReference>
<protein>
    <submittedName>
        <fullName evidence="1">MFS general substrate transporter</fullName>
    </submittedName>
</protein>
<evidence type="ECO:0000313" key="2">
    <source>
        <dbReference type="Proteomes" id="UP000790709"/>
    </source>
</evidence>